<organism evidence="2 3">
    <name type="scientific">Dendrobium catenatum</name>
    <dbReference type="NCBI Taxonomy" id="906689"/>
    <lineage>
        <taxon>Eukaryota</taxon>
        <taxon>Viridiplantae</taxon>
        <taxon>Streptophyta</taxon>
        <taxon>Embryophyta</taxon>
        <taxon>Tracheophyta</taxon>
        <taxon>Spermatophyta</taxon>
        <taxon>Magnoliopsida</taxon>
        <taxon>Liliopsida</taxon>
        <taxon>Asparagales</taxon>
        <taxon>Orchidaceae</taxon>
        <taxon>Epidendroideae</taxon>
        <taxon>Malaxideae</taxon>
        <taxon>Dendrobiinae</taxon>
        <taxon>Dendrobium</taxon>
    </lineage>
</organism>
<name>A0A2I0W5E0_9ASPA</name>
<dbReference type="OrthoDB" id="64928at2759"/>
<dbReference type="AlphaFoldDB" id="A0A2I0W5E0"/>
<proteinExistence type="predicted"/>
<feature type="region of interest" description="Disordered" evidence="1">
    <location>
        <begin position="1"/>
        <end position="42"/>
    </location>
</feature>
<dbReference type="PANTHER" id="PTHR36749:SF1">
    <property type="entry name" value="F7O18.3 PROTEIN"/>
    <property type="match status" value="1"/>
</dbReference>
<dbReference type="Proteomes" id="UP000233837">
    <property type="component" value="Unassembled WGS sequence"/>
</dbReference>
<reference evidence="2 3" key="2">
    <citation type="journal article" date="2017" name="Nature">
        <title>The Apostasia genome and the evolution of orchids.</title>
        <authorList>
            <person name="Zhang G.Q."/>
            <person name="Liu K.W."/>
            <person name="Li Z."/>
            <person name="Lohaus R."/>
            <person name="Hsiao Y.Y."/>
            <person name="Niu S.C."/>
            <person name="Wang J.Y."/>
            <person name="Lin Y.C."/>
            <person name="Xu Q."/>
            <person name="Chen L.J."/>
            <person name="Yoshida K."/>
            <person name="Fujiwara S."/>
            <person name="Wang Z.W."/>
            <person name="Zhang Y.Q."/>
            <person name="Mitsuda N."/>
            <person name="Wang M."/>
            <person name="Liu G.H."/>
            <person name="Pecoraro L."/>
            <person name="Huang H.X."/>
            <person name="Xiao X.J."/>
            <person name="Lin M."/>
            <person name="Wu X.Y."/>
            <person name="Wu W.L."/>
            <person name="Chen Y.Y."/>
            <person name="Chang S.B."/>
            <person name="Sakamoto S."/>
            <person name="Ohme-Takagi M."/>
            <person name="Yagi M."/>
            <person name="Zeng S.J."/>
            <person name="Shen C.Y."/>
            <person name="Yeh C.M."/>
            <person name="Luo Y.B."/>
            <person name="Tsai W.C."/>
            <person name="Van de Peer Y."/>
            <person name="Liu Z.J."/>
        </authorList>
    </citation>
    <scope>NUCLEOTIDE SEQUENCE [LARGE SCALE GENOMIC DNA]</scope>
    <source>
        <tissue evidence="2">The whole plant</tissue>
    </source>
</reference>
<protein>
    <submittedName>
        <fullName evidence="2">Uncharacterized protein</fullName>
    </submittedName>
</protein>
<sequence>MAEDIFDGLPPPSATHDATVEQERRPSNSVRPPPALKSALKRDKPLESLVEVAPQKRLRFKTTVDATEAQVIEAMKKITSHIKVPSKFSKASKLAIQLIQAGSVKPENSDHFFALLNAAMSSPSACNEPSLRADYHALFSAAQEVTQCFSKQQKNLLATWIIRALVANDLYTDDSFVYSKAAGKIKDAISNLPAATVEDDREEAEILEKPENAQASLVSDSVDAISSSPSKSDKEALDPFGLDALLLPTGKKNEKPKGKEIAALNKKLEEEEHKRFMKKQREGLLLCLEIAARRYKIPWCQTVIDILAKHAFDHIDRFTLRQREAIEKLWTSIKEQQIRRKQGKSVTGKLDMNAFEWLQEKYAHEKISIRHSVGGGGERQAQQWLG</sequence>
<dbReference type="EMBL" id="KZ502909">
    <property type="protein sequence ID" value="PKU70878.1"/>
    <property type="molecule type" value="Genomic_DNA"/>
</dbReference>
<gene>
    <name evidence="2" type="ORF">MA16_Dca019135</name>
</gene>
<evidence type="ECO:0000313" key="3">
    <source>
        <dbReference type="Proteomes" id="UP000233837"/>
    </source>
</evidence>
<dbReference type="PANTHER" id="PTHR36749">
    <property type="entry name" value="F7O18.3 PROTEIN"/>
    <property type="match status" value="1"/>
</dbReference>
<evidence type="ECO:0000313" key="2">
    <source>
        <dbReference type="EMBL" id="PKU70878.1"/>
    </source>
</evidence>
<reference evidence="2 3" key="1">
    <citation type="journal article" date="2016" name="Sci. Rep.">
        <title>The Dendrobium catenatum Lindl. genome sequence provides insights into polysaccharide synthase, floral development and adaptive evolution.</title>
        <authorList>
            <person name="Zhang G.Q."/>
            <person name="Xu Q."/>
            <person name="Bian C."/>
            <person name="Tsai W.C."/>
            <person name="Yeh C.M."/>
            <person name="Liu K.W."/>
            <person name="Yoshida K."/>
            <person name="Zhang L.S."/>
            <person name="Chang S.B."/>
            <person name="Chen F."/>
            <person name="Shi Y."/>
            <person name="Su Y.Y."/>
            <person name="Zhang Y.Q."/>
            <person name="Chen L.J."/>
            <person name="Yin Y."/>
            <person name="Lin M."/>
            <person name="Huang H."/>
            <person name="Deng H."/>
            <person name="Wang Z.W."/>
            <person name="Zhu S.L."/>
            <person name="Zhao X."/>
            <person name="Deng C."/>
            <person name="Niu S.C."/>
            <person name="Huang J."/>
            <person name="Wang M."/>
            <person name="Liu G.H."/>
            <person name="Yang H.J."/>
            <person name="Xiao X.J."/>
            <person name="Hsiao Y.Y."/>
            <person name="Wu W.L."/>
            <person name="Chen Y.Y."/>
            <person name="Mitsuda N."/>
            <person name="Ohme-Takagi M."/>
            <person name="Luo Y.B."/>
            <person name="Van de Peer Y."/>
            <person name="Liu Z.J."/>
        </authorList>
    </citation>
    <scope>NUCLEOTIDE SEQUENCE [LARGE SCALE GENOMIC DNA]</scope>
    <source>
        <tissue evidence="2">The whole plant</tissue>
    </source>
</reference>
<keyword evidence="3" id="KW-1185">Reference proteome</keyword>
<evidence type="ECO:0000256" key="1">
    <source>
        <dbReference type="SAM" id="MobiDB-lite"/>
    </source>
</evidence>
<accession>A0A2I0W5E0</accession>